<name>A0A380P4H8_WEIVI</name>
<evidence type="ECO:0000313" key="2">
    <source>
        <dbReference type="EMBL" id="SUP59412.1"/>
    </source>
</evidence>
<protein>
    <submittedName>
        <fullName evidence="2">Competence damage-inducible protein A</fullName>
    </submittedName>
</protein>
<dbReference type="Pfam" id="PF02464">
    <property type="entry name" value="CinA"/>
    <property type="match status" value="1"/>
</dbReference>
<proteinExistence type="predicted"/>
<evidence type="ECO:0000259" key="1">
    <source>
        <dbReference type="Pfam" id="PF02464"/>
    </source>
</evidence>
<accession>A0A380P4H8</accession>
<sequence>MQIEEMVGQQLIQHQLSITSAESLTAGLFVSQLANVSGISAVLPGAFVTYSAAAKHQLVGVPNDLIENYGVVSEQVALAMASGAQAALNTDFAVSFTGVAGPDALEGHPAGTVFIGLVGPQQYAKVIKVGLTGDRSAVRQQSVTQGMQMVLDALADLKFLIKKDCSSV</sequence>
<evidence type="ECO:0000313" key="3">
    <source>
        <dbReference type="Proteomes" id="UP000254621"/>
    </source>
</evidence>
<reference evidence="2 3" key="1">
    <citation type="submission" date="2018-06" db="EMBL/GenBank/DDBJ databases">
        <authorList>
            <consortium name="Pathogen Informatics"/>
            <person name="Doyle S."/>
        </authorList>
    </citation>
    <scope>NUCLEOTIDE SEQUENCE [LARGE SCALE GENOMIC DNA]</scope>
    <source>
        <strain evidence="2 3">NCTC13645</strain>
    </source>
</reference>
<dbReference type="NCBIfam" id="TIGR00199">
    <property type="entry name" value="PncC_domain"/>
    <property type="match status" value="1"/>
</dbReference>
<dbReference type="AlphaFoldDB" id="A0A380P4H8"/>
<dbReference type="STRING" id="1629.IV50_GL000392"/>
<dbReference type="InterPro" id="IPR036653">
    <property type="entry name" value="CinA-like_C"/>
</dbReference>
<gene>
    <name evidence="2" type="primary">ygaD</name>
    <name evidence="2" type="ORF">NCTC13645_01668</name>
</gene>
<dbReference type="Proteomes" id="UP000254621">
    <property type="component" value="Unassembled WGS sequence"/>
</dbReference>
<dbReference type="SUPFAM" id="SSF142433">
    <property type="entry name" value="CinA-like"/>
    <property type="match status" value="1"/>
</dbReference>
<dbReference type="EMBL" id="UHIV01000004">
    <property type="protein sequence ID" value="SUP59412.1"/>
    <property type="molecule type" value="Genomic_DNA"/>
</dbReference>
<feature type="domain" description="CinA C-terminal" evidence="1">
    <location>
        <begin position="2"/>
        <end position="153"/>
    </location>
</feature>
<organism evidence="2 3">
    <name type="scientific">Weissella viridescens</name>
    <name type="common">Lactobacillus viridescens</name>
    <dbReference type="NCBI Taxonomy" id="1629"/>
    <lineage>
        <taxon>Bacteria</taxon>
        <taxon>Bacillati</taxon>
        <taxon>Bacillota</taxon>
        <taxon>Bacilli</taxon>
        <taxon>Lactobacillales</taxon>
        <taxon>Lactobacillaceae</taxon>
        <taxon>Weissella</taxon>
    </lineage>
</organism>
<dbReference type="Gene3D" id="3.90.950.20">
    <property type="entry name" value="CinA-like"/>
    <property type="match status" value="1"/>
</dbReference>
<dbReference type="InterPro" id="IPR008136">
    <property type="entry name" value="CinA_C"/>
</dbReference>